<sequence>MAPRSIIHTTTNHNSQEHAARVLSEKLTELSIPHAYIGGFAWRLLGSPRQTEDIDVLIEIPTDTLDLQMLRERMAEFDERFTDAALKFYFVEDLGAFSEDSEAQSDETINESRPPKKRTGIELLSRSKSNVLIETLSAGTLGLPDSVDLVYNVPSTASTDLTLPILHPSILIFSKLQRWCLSLESTRPKTLRKAVTDSQDIDYLIGWLIQNGMLIAFDDYEAKKAPKEKLLRHVRMYRERKESEEDREIVTQLEEVLNEADKAMVLAPVAADSELDKNEEIM</sequence>
<proteinExistence type="predicted"/>
<evidence type="ECO:0000313" key="2">
    <source>
        <dbReference type="Proteomes" id="UP001175227"/>
    </source>
</evidence>
<reference evidence="1" key="1">
    <citation type="submission" date="2023-06" db="EMBL/GenBank/DDBJ databases">
        <authorList>
            <consortium name="Lawrence Berkeley National Laboratory"/>
            <person name="Ahrendt S."/>
            <person name="Sahu N."/>
            <person name="Indic B."/>
            <person name="Wong-Bajracharya J."/>
            <person name="Merenyi Z."/>
            <person name="Ke H.-M."/>
            <person name="Monk M."/>
            <person name="Kocsube S."/>
            <person name="Drula E."/>
            <person name="Lipzen A."/>
            <person name="Balint B."/>
            <person name="Henrissat B."/>
            <person name="Andreopoulos B."/>
            <person name="Martin F.M."/>
            <person name="Harder C.B."/>
            <person name="Rigling D."/>
            <person name="Ford K.L."/>
            <person name="Foster G.D."/>
            <person name="Pangilinan J."/>
            <person name="Papanicolaou A."/>
            <person name="Barry K."/>
            <person name="LaButti K."/>
            <person name="Viragh M."/>
            <person name="Koriabine M."/>
            <person name="Yan M."/>
            <person name="Riley R."/>
            <person name="Champramary S."/>
            <person name="Plett K.L."/>
            <person name="Tsai I.J."/>
            <person name="Slot J."/>
            <person name="Sipos G."/>
            <person name="Plett J."/>
            <person name="Nagy L.G."/>
            <person name="Grigoriev I.V."/>
        </authorList>
    </citation>
    <scope>NUCLEOTIDE SEQUENCE</scope>
    <source>
        <strain evidence="1">ICMP 16352</strain>
    </source>
</reference>
<keyword evidence="2" id="KW-1185">Reference proteome</keyword>
<organism evidence="1 2">
    <name type="scientific">Armillaria novae-zelandiae</name>
    <dbReference type="NCBI Taxonomy" id="153914"/>
    <lineage>
        <taxon>Eukaryota</taxon>
        <taxon>Fungi</taxon>
        <taxon>Dikarya</taxon>
        <taxon>Basidiomycota</taxon>
        <taxon>Agaricomycotina</taxon>
        <taxon>Agaricomycetes</taxon>
        <taxon>Agaricomycetidae</taxon>
        <taxon>Agaricales</taxon>
        <taxon>Marasmiineae</taxon>
        <taxon>Physalacriaceae</taxon>
        <taxon>Armillaria</taxon>
    </lineage>
</organism>
<gene>
    <name evidence="1" type="ORF">IW261DRAFT_1447382</name>
</gene>
<evidence type="ECO:0000313" key="1">
    <source>
        <dbReference type="EMBL" id="KAK0487344.1"/>
    </source>
</evidence>
<dbReference type="EMBL" id="JAUEPR010000003">
    <property type="protein sequence ID" value="KAK0487344.1"/>
    <property type="molecule type" value="Genomic_DNA"/>
</dbReference>
<dbReference type="InterPro" id="IPR043519">
    <property type="entry name" value="NT_sf"/>
</dbReference>
<dbReference type="Gene3D" id="3.30.460.40">
    <property type="match status" value="1"/>
</dbReference>
<protein>
    <submittedName>
        <fullName evidence="1">Uncharacterized protein</fullName>
    </submittedName>
</protein>
<name>A0AA39PNJ3_9AGAR</name>
<accession>A0AA39PNJ3</accession>
<dbReference type="Proteomes" id="UP001175227">
    <property type="component" value="Unassembled WGS sequence"/>
</dbReference>
<dbReference type="SUPFAM" id="SSF81301">
    <property type="entry name" value="Nucleotidyltransferase"/>
    <property type="match status" value="1"/>
</dbReference>
<dbReference type="InterPro" id="IPR014942">
    <property type="entry name" value="AbiEii"/>
</dbReference>
<comment type="caution">
    <text evidence="1">The sequence shown here is derived from an EMBL/GenBank/DDBJ whole genome shotgun (WGS) entry which is preliminary data.</text>
</comment>
<dbReference type="Pfam" id="PF08843">
    <property type="entry name" value="AbiEii"/>
    <property type="match status" value="1"/>
</dbReference>
<dbReference type="AlphaFoldDB" id="A0AA39PNJ3"/>